<proteinExistence type="predicted"/>
<sequence>MVGTRRRQEVAEAVPAEQPGSDSDDEAPEEVTLASGKQSAEQRRREEAEAKAAARTAAKERRAAAAGRRAAAAAEQRQAAGSSDEEGDDDAAADEQEYEEEEYEEDEEGLDLLPDEVLAALASNKRTQPTAEQKRLISEQLRRQREPGQPLAVLGSQRQQISEVEAGPVVVRVLRPDQPSQASQSARDFLQQRLLGGVKRSADMLKPVRALQAPHVAQRQAQHLAALHAQRRQSKQVAAVAAGGGGAPQAKRRR</sequence>
<feature type="compositionally biased region" description="Low complexity" evidence="1">
    <location>
        <begin position="64"/>
        <end position="80"/>
    </location>
</feature>
<comment type="caution">
    <text evidence="2">The sequence shown here is derived from an EMBL/GenBank/DDBJ whole genome shotgun (WGS) entry which is preliminary data.</text>
</comment>
<name>A0A2P6TRR5_CHLSO</name>
<dbReference type="OrthoDB" id="515375at2759"/>
<evidence type="ECO:0000313" key="3">
    <source>
        <dbReference type="Proteomes" id="UP000239899"/>
    </source>
</evidence>
<feature type="region of interest" description="Disordered" evidence="1">
    <location>
        <begin position="231"/>
        <end position="254"/>
    </location>
</feature>
<dbReference type="AlphaFoldDB" id="A0A2P6TRR5"/>
<evidence type="ECO:0000313" key="2">
    <source>
        <dbReference type="EMBL" id="PRW56759.1"/>
    </source>
</evidence>
<feature type="compositionally biased region" description="Basic and acidic residues" evidence="1">
    <location>
        <begin position="1"/>
        <end position="10"/>
    </location>
</feature>
<keyword evidence="3" id="KW-1185">Reference proteome</keyword>
<reference evidence="2 3" key="1">
    <citation type="journal article" date="2018" name="Plant J.">
        <title>Genome sequences of Chlorella sorokiniana UTEX 1602 and Micractinium conductrix SAG 241.80: implications to maltose excretion by a green alga.</title>
        <authorList>
            <person name="Arriola M.B."/>
            <person name="Velmurugan N."/>
            <person name="Zhang Y."/>
            <person name="Plunkett M.H."/>
            <person name="Hondzo H."/>
            <person name="Barney B.M."/>
        </authorList>
    </citation>
    <scope>NUCLEOTIDE SEQUENCE [LARGE SCALE GENOMIC DNA]</scope>
    <source>
        <strain evidence="3">UTEX 1602</strain>
    </source>
</reference>
<dbReference type="Proteomes" id="UP000239899">
    <property type="component" value="Unassembled WGS sequence"/>
</dbReference>
<feature type="compositionally biased region" description="Basic and acidic residues" evidence="1">
    <location>
        <begin position="40"/>
        <end position="63"/>
    </location>
</feature>
<feature type="compositionally biased region" description="Acidic residues" evidence="1">
    <location>
        <begin position="83"/>
        <end position="114"/>
    </location>
</feature>
<gene>
    <name evidence="2" type="ORF">C2E21_4680</name>
</gene>
<dbReference type="EMBL" id="LHPG02000008">
    <property type="protein sequence ID" value="PRW56759.1"/>
    <property type="molecule type" value="Genomic_DNA"/>
</dbReference>
<accession>A0A2P6TRR5</accession>
<feature type="region of interest" description="Disordered" evidence="1">
    <location>
        <begin position="1"/>
        <end position="134"/>
    </location>
</feature>
<organism evidence="2 3">
    <name type="scientific">Chlorella sorokiniana</name>
    <name type="common">Freshwater green alga</name>
    <dbReference type="NCBI Taxonomy" id="3076"/>
    <lineage>
        <taxon>Eukaryota</taxon>
        <taxon>Viridiplantae</taxon>
        <taxon>Chlorophyta</taxon>
        <taxon>core chlorophytes</taxon>
        <taxon>Trebouxiophyceae</taxon>
        <taxon>Chlorellales</taxon>
        <taxon>Chlorellaceae</taxon>
        <taxon>Chlorella clade</taxon>
        <taxon>Chlorella</taxon>
    </lineage>
</organism>
<protein>
    <submittedName>
        <fullName evidence="2">RNA polymerase-associated RTF1-like protein</fullName>
    </submittedName>
</protein>
<evidence type="ECO:0000256" key="1">
    <source>
        <dbReference type="SAM" id="MobiDB-lite"/>
    </source>
</evidence>